<name>A0A6N6RHE8_9FLAO</name>
<feature type="transmembrane region" description="Helical" evidence="1">
    <location>
        <begin position="58"/>
        <end position="78"/>
    </location>
</feature>
<dbReference type="InterPro" id="IPR003675">
    <property type="entry name" value="Rce1/LyrA-like_dom"/>
</dbReference>
<feature type="transmembrane region" description="Helical" evidence="1">
    <location>
        <begin position="20"/>
        <end position="38"/>
    </location>
</feature>
<reference evidence="3 4" key="1">
    <citation type="submission" date="2019-09" db="EMBL/GenBank/DDBJ databases">
        <title>Genomes of family Cryomorphaceae.</title>
        <authorList>
            <person name="Bowman J.P."/>
        </authorList>
    </citation>
    <scope>NUCLEOTIDE SEQUENCE [LARGE SCALE GENOMIC DNA]</scope>
    <source>
        <strain evidence="3 4">LMG 25704</strain>
    </source>
</reference>
<keyword evidence="1" id="KW-0812">Transmembrane</keyword>
<comment type="caution">
    <text evidence="3">The sequence shown here is derived from an EMBL/GenBank/DDBJ whole genome shotgun (WGS) entry which is preliminary data.</text>
</comment>
<dbReference type="GO" id="GO:0004175">
    <property type="term" value="F:endopeptidase activity"/>
    <property type="evidence" value="ECO:0007669"/>
    <property type="project" value="UniProtKB-ARBA"/>
</dbReference>
<evidence type="ECO:0000313" key="4">
    <source>
        <dbReference type="Proteomes" id="UP000468650"/>
    </source>
</evidence>
<feature type="transmembrane region" description="Helical" evidence="1">
    <location>
        <begin position="113"/>
        <end position="132"/>
    </location>
</feature>
<dbReference type="RefSeq" id="WP_151666925.1">
    <property type="nucleotide sequence ID" value="NZ_WBVO01000003.1"/>
</dbReference>
<keyword evidence="4" id="KW-1185">Reference proteome</keyword>
<dbReference type="OrthoDB" id="847268at2"/>
<evidence type="ECO:0000313" key="3">
    <source>
        <dbReference type="EMBL" id="KAB2813723.1"/>
    </source>
</evidence>
<organism evidence="3 4">
    <name type="scientific">Phaeocystidibacter luteus</name>
    <dbReference type="NCBI Taxonomy" id="911197"/>
    <lineage>
        <taxon>Bacteria</taxon>
        <taxon>Pseudomonadati</taxon>
        <taxon>Bacteroidota</taxon>
        <taxon>Flavobacteriia</taxon>
        <taxon>Flavobacteriales</taxon>
        <taxon>Phaeocystidibacteraceae</taxon>
        <taxon>Phaeocystidibacter</taxon>
    </lineage>
</organism>
<protein>
    <submittedName>
        <fullName evidence="3">CPBP family intramembrane metalloprotease</fullName>
    </submittedName>
</protein>
<proteinExistence type="predicted"/>
<keyword evidence="3" id="KW-0645">Protease</keyword>
<keyword evidence="3" id="KW-0482">Metalloprotease</keyword>
<dbReference type="GO" id="GO:0006508">
    <property type="term" value="P:proteolysis"/>
    <property type="evidence" value="ECO:0007669"/>
    <property type="project" value="UniProtKB-KW"/>
</dbReference>
<dbReference type="AlphaFoldDB" id="A0A6N6RHE8"/>
<feature type="transmembrane region" description="Helical" evidence="1">
    <location>
        <begin position="188"/>
        <end position="208"/>
    </location>
</feature>
<sequence length="416" mass="46619">MNRLKILYRDPRRKQPTKVLLKMIFLHVLAIIPILILEQSEWVKDNMFDPSESGMLDAVREIPVGYFVLYASIVAPLMEEAVFRAWMGLHAAAIVLFTTGATVYGGLVISPSFALGAGVVVLILTLIFLPHIKRNMDIRFQRWFYGSAILFGAIHLGNFGLAAGALLFILPQVILGLTIGLVRVQRGFWFGVLFHALWNGTISMLLLVPYFDSEEKVEEGDAFYATWETSDAFSFGSSSYLSSDSVNFENVLIEECLKAIHRSLDSEVIVELNGFSGVRINLMIEGDVQAGLERLSEVWSDKYNVKVNASEGEEDVYILSNIEDCEAEEIPGESRDVLQLLARYKNDAFGNSIARRMESLYEVKVRFEGDDAFYTPVIYPSEGLDSALHAAEYYSCLSTKVVKEEVKRIVVEAGEF</sequence>
<dbReference type="Proteomes" id="UP000468650">
    <property type="component" value="Unassembled WGS sequence"/>
</dbReference>
<dbReference type="Pfam" id="PF02517">
    <property type="entry name" value="Rce1-like"/>
    <property type="match status" value="1"/>
</dbReference>
<accession>A0A6N6RHE8</accession>
<gene>
    <name evidence="3" type="ORF">F8C67_06065</name>
</gene>
<keyword evidence="1" id="KW-1133">Transmembrane helix</keyword>
<keyword evidence="3" id="KW-0378">Hydrolase</keyword>
<feature type="domain" description="CAAX prenyl protease 2/Lysostaphin resistance protein A-like" evidence="2">
    <location>
        <begin position="66"/>
        <end position="200"/>
    </location>
</feature>
<keyword evidence="1" id="KW-0472">Membrane</keyword>
<evidence type="ECO:0000256" key="1">
    <source>
        <dbReference type="SAM" id="Phobius"/>
    </source>
</evidence>
<feature type="transmembrane region" description="Helical" evidence="1">
    <location>
        <begin position="85"/>
        <end position="107"/>
    </location>
</feature>
<evidence type="ECO:0000259" key="2">
    <source>
        <dbReference type="Pfam" id="PF02517"/>
    </source>
</evidence>
<dbReference type="GO" id="GO:0080120">
    <property type="term" value="P:CAAX-box protein maturation"/>
    <property type="evidence" value="ECO:0007669"/>
    <property type="project" value="UniProtKB-ARBA"/>
</dbReference>
<dbReference type="GO" id="GO:0008237">
    <property type="term" value="F:metallopeptidase activity"/>
    <property type="evidence" value="ECO:0007669"/>
    <property type="project" value="UniProtKB-KW"/>
</dbReference>
<feature type="transmembrane region" description="Helical" evidence="1">
    <location>
        <begin position="144"/>
        <end position="168"/>
    </location>
</feature>
<dbReference type="EMBL" id="WBVO01000003">
    <property type="protein sequence ID" value="KAB2813723.1"/>
    <property type="molecule type" value="Genomic_DNA"/>
</dbReference>